<dbReference type="InterPro" id="IPR036640">
    <property type="entry name" value="ABC1_TM_sf"/>
</dbReference>
<keyword evidence="5 7" id="KW-1133">Transmembrane helix</keyword>
<evidence type="ECO:0000259" key="9">
    <source>
        <dbReference type="PROSITE" id="PS50929"/>
    </source>
</evidence>
<name>A0ABT0ABV1_9SPHN</name>
<dbReference type="SMART" id="SM00382">
    <property type="entry name" value="AAA"/>
    <property type="match status" value="1"/>
</dbReference>
<sequence>MPQRPIGPPGPAREPDRIADWGSYARLLPYLRPYIGRLTLVLLVSLVSTALGLAQPYLSKMLIDNALLPRDMGALVAIGLAMIGVTIGNYALNILASYRYISTSADMLFDIRVALLRHLQTLSPRFYSRFRLGDLMSRINSDVSDIQRVTADTMLSVLSNLLMLAGGVAIMLWLDWKLFLLAIVLLPACVGLFVVFQRKLDRLTRTMRERGADLGSLLVDTIMGMRVVSSLNAAAHETERFRTRNSAFVEAMLRMQVASFMAGAVPGTLLAVTTSGVILYGGYQIIEGTMSIGTLVAFMAYQSRLFSPIQVLMGLVSGLSSARVSLARIFELFDTQAEVHESADARAFPGLAEAIRFEDVVLAHDGRAVLKGFTLEIPRGSFCAVLGPSGVGKSTLADLLVRYLDPDAGRILFDQAPLSAFTLGSLREKVILLDQTPYLFNDTIGANIAFARPEASEEAIRAAAHQAGLDPLLERLPQGLATPAGERGLALSAGERQRIALARVLLRRPEVLILDEPTSALDPETERHIAQTLREFLPEATIIAITHRPALAEVADRIITIEEGRAYVRTPDTLAPLVDA</sequence>
<dbReference type="GO" id="GO:0005524">
    <property type="term" value="F:ATP binding"/>
    <property type="evidence" value="ECO:0007669"/>
    <property type="project" value="UniProtKB-KW"/>
</dbReference>
<organism evidence="10 11">
    <name type="scientific">Novosphingobium mangrovi</name>
    <name type="common">ex Hu et al. 2023</name>
    <dbReference type="NCBI Taxonomy" id="2930094"/>
    <lineage>
        <taxon>Bacteria</taxon>
        <taxon>Pseudomonadati</taxon>
        <taxon>Pseudomonadota</taxon>
        <taxon>Alphaproteobacteria</taxon>
        <taxon>Sphingomonadales</taxon>
        <taxon>Sphingomonadaceae</taxon>
        <taxon>Novosphingobium</taxon>
    </lineage>
</organism>
<dbReference type="Gene3D" id="3.40.50.300">
    <property type="entry name" value="P-loop containing nucleotide triphosphate hydrolases"/>
    <property type="match status" value="1"/>
</dbReference>
<dbReference type="SUPFAM" id="SSF90123">
    <property type="entry name" value="ABC transporter transmembrane region"/>
    <property type="match status" value="1"/>
</dbReference>
<dbReference type="InterPro" id="IPR027417">
    <property type="entry name" value="P-loop_NTPase"/>
</dbReference>
<dbReference type="InterPro" id="IPR011527">
    <property type="entry name" value="ABC1_TM_dom"/>
</dbReference>
<dbReference type="Gene3D" id="1.20.1560.10">
    <property type="entry name" value="ABC transporter type 1, transmembrane domain"/>
    <property type="match status" value="1"/>
</dbReference>
<dbReference type="PANTHER" id="PTHR43394">
    <property type="entry name" value="ATP-DEPENDENT PERMEASE MDL1, MITOCHONDRIAL"/>
    <property type="match status" value="1"/>
</dbReference>
<dbReference type="PROSITE" id="PS00211">
    <property type="entry name" value="ABC_TRANSPORTER_1"/>
    <property type="match status" value="1"/>
</dbReference>
<accession>A0ABT0ABV1</accession>
<dbReference type="Proteomes" id="UP001162802">
    <property type="component" value="Unassembled WGS sequence"/>
</dbReference>
<feature type="transmembrane region" description="Helical" evidence="7">
    <location>
        <begin position="255"/>
        <end position="280"/>
    </location>
</feature>
<evidence type="ECO:0000256" key="3">
    <source>
        <dbReference type="ARBA" id="ARBA00022741"/>
    </source>
</evidence>
<dbReference type="InterPro" id="IPR003593">
    <property type="entry name" value="AAA+_ATPase"/>
</dbReference>
<dbReference type="Pfam" id="PF00005">
    <property type="entry name" value="ABC_tran"/>
    <property type="match status" value="1"/>
</dbReference>
<evidence type="ECO:0000259" key="8">
    <source>
        <dbReference type="PROSITE" id="PS50893"/>
    </source>
</evidence>
<gene>
    <name evidence="10" type="ORF">MTR65_08295</name>
</gene>
<dbReference type="PROSITE" id="PS50893">
    <property type="entry name" value="ABC_TRANSPORTER_2"/>
    <property type="match status" value="1"/>
</dbReference>
<reference evidence="10" key="1">
    <citation type="submission" date="2022-03" db="EMBL/GenBank/DDBJ databases">
        <title>Identification of a novel bacterium isolated from mangrove sediments.</title>
        <authorList>
            <person name="Pan X."/>
        </authorList>
    </citation>
    <scope>NUCLEOTIDE SEQUENCE</scope>
    <source>
        <strain evidence="10">B2637</strain>
    </source>
</reference>
<dbReference type="CDD" id="cd07346">
    <property type="entry name" value="ABC_6TM_exporters"/>
    <property type="match status" value="1"/>
</dbReference>
<keyword evidence="3" id="KW-0547">Nucleotide-binding</keyword>
<evidence type="ECO:0000256" key="6">
    <source>
        <dbReference type="ARBA" id="ARBA00023136"/>
    </source>
</evidence>
<dbReference type="EMBL" id="JALHAT010000010">
    <property type="protein sequence ID" value="MCJ1960676.1"/>
    <property type="molecule type" value="Genomic_DNA"/>
</dbReference>
<feature type="domain" description="ABC transporter" evidence="8">
    <location>
        <begin position="355"/>
        <end position="580"/>
    </location>
</feature>
<protein>
    <submittedName>
        <fullName evidence="10">ABC transporter ATP-binding protein/permease</fullName>
    </submittedName>
</protein>
<evidence type="ECO:0000313" key="11">
    <source>
        <dbReference type="Proteomes" id="UP001162802"/>
    </source>
</evidence>
<keyword evidence="2 7" id="KW-0812">Transmembrane</keyword>
<dbReference type="InterPro" id="IPR017871">
    <property type="entry name" value="ABC_transporter-like_CS"/>
</dbReference>
<evidence type="ECO:0000256" key="5">
    <source>
        <dbReference type="ARBA" id="ARBA00022989"/>
    </source>
</evidence>
<dbReference type="Pfam" id="PF00664">
    <property type="entry name" value="ABC_membrane"/>
    <property type="match status" value="1"/>
</dbReference>
<keyword evidence="11" id="KW-1185">Reference proteome</keyword>
<feature type="transmembrane region" description="Helical" evidence="7">
    <location>
        <begin position="154"/>
        <end position="173"/>
    </location>
</feature>
<evidence type="ECO:0000256" key="1">
    <source>
        <dbReference type="ARBA" id="ARBA00004651"/>
    </source>
</evidence>
<evidence type="ECO:0000256" key="7">
    <source>
        <dbReference type="SAM" id="Phobius"/>
    </source>
</evidence>
<keyword evidence="6 7" id="KW-0472">Membrane</keyword>
<feature type="transmembrane region" description="Helical" evidence="7">
    <location>
        <begin position="179"/>
        <end position="196"/>
    </location>
</feature>
<dbReference type="InterPro" id="IPR003439">
    <property type="entry name" value="ABC_transporter-like_ATP-bd"/>
</dbReference>
<comment type="subcellular location">
    <subcellularLocation>
        <location evidence="1">Cell membrane</location>
        <topology evidence="1">Multi-pass membrane protein</topology>
    </subcellularLocation>
</comment>
<evidence type="ECO:0000313" key="10">
    <source>
        <dbReference type="EMBL" id="MCJ1960676.1"/>
    </source>
</evidence>
<feature type="domain" description="ABC transmembrane type-1" evidence="9">
    <location>
        <begin position="40"/>
        <end position="321"/>
    </location>
</feature>
<keyword evidence="4 10" id="KW-0067">ATP-binding</keyword>
<proteinExistence type="predicted"/>
<evidence type="ECO:0000256" key="4">
    <source>
        <dbReference type="ARBA" id="ARBA00022840"/>
    </source>
</evidence>
<dbReference type="PANTHER" id="PTHR43394:SF1">
    <property type="entry name" value="ATP-BINDING CASSETTE SUB-FAMILY B MEMBER 10, MITOCHONDRIAL"/>
    <property type="match status" value="1"/>
</dbReference>
<dbReference type="InterPro" id="IPR039421">
    <property type="entry name" value="Type_1_exporter"/>
</dbReference>
<feature type="transmembrane region" description="Helical" evidence="7">
    <location>
        <begin position="74"/>
        <end position="92"/>
    </location>
</feature>
<evidence type="ECO:0000256" key="2">
    <source>
        <dbReference type="ARBA" id="ARBA00022692"/>
    </source>
</evidence>
<dbReference type="PROSITE" id="PS50929">
    <property type="entry name" value="ABC_TM1F"/>
    <property type="match status" value="1"/>
</dbReference>
<comment type="caution">
    <text evidence="10">The sequence shown here is derived from an EMBL/GenBank/DDBJ whole genome shotgun (WGS) entry which is preliminary data.</text>
</comment>
<feature type="transmembrane region" description="Helical" evidence="7">
    <location>
        <begin position="34"/>
        <end position="54"/>
    </location>
</feature>
<dbReference type="SUPFAM" id="SSF52540">
    <property type="entry name" value="P-loop containing nucleoside triphosphate hydrolases"/>
    <property type="match status" value="1"/>
</dbReference>